<dbReference type="SFLD" id="SFLDS00005">
    <property type="entry name" value="Isoprenoid_Synthase_Type_I"/>
    <property type="match status" value="1"/>
</dbReference>
<dbReference type="InterPro" id="IPR000092">
    <property type="entry name" value="Polyprenyl_synt"/>
</dbReference>
<protein>
    <submittedName>
        <fullName evidence="7">Polyprenyl synthetase family protein</fullName>
    </submittedName>
</protein>
<dbReference type="AlphaFoldDB" id="A0A3S0P8M6"/>
<sequence length="325" mass="36374">MDFLSIIKQPISNELDVFVELFNSTLEHDYELLQNVLDHIRQRGGKRMRPMLILLIAKNYGGVNAVTQNAAVGLELLHTASLVHDDVVDESNERRGQASVNATYNNKVAVLVGDFILSSALLRVSETNNELIIRNLARLGQTLSAGEVLQLINIDNNEISEEVYYQVIMQKTAALFESCCEMGALSAGMGEEEIAEVRDFGRNIGLAFQIRDDIFDYYDSAEIGKPTGNDMAEGKLTLPVIYALNSTGNAEMLELARKVKQRTVTTDEIATLVAFTKENGGMEYAEQKMEHFRSLAQQFINRNVQQEDIKNALTAYIDFIVQRNK</sequence>
<evidence type="ECO:0000256" key="2">
    <source>
        <dbReference type="ARBA" id="ARBA00006706"/>
    </source>
</evidence>
<keyword evidence="5" id="KW-0460">Magnesium</keyword>
<dbReference type="GO" id="GO:0046872">
    <property type="term" value="F:metal ion binding"/>
    <property type="evidence" value="ECO:0007669"/>
    <property type="project" value="UniProtKB-KW"/>
</dbReference>
<dbReference type="PANTHER" id="PTHR12001:SF69">
    <property type="entry name" value="ALL TRANS-POLYPRENYL-DIPHOSPHATE SYNTHASE PDSS1"/>
    <property type="match status" value="1"/>
</dbReference>
<evidence type="ECO:0000256" key="1">
    <source>
        <dbReference type="ARBA" id="ARBA00001946"/>
    </source>
</evidence>
<dbReference type="CDD" id="cd00685">
    <property type="entry name" value="Trans_IPPS_HT"/>
    <property type="match status" value="1"/>
</dbReference>
<reference evidence="7 8" key="1">
    <citation type="submission" date="2018-12" db="EMBL/GenBank/DDBJ databases">
        <title>Genome sequencing of Prevotella sp. KCOM 3155 (= JS262).</title>
        <authorList>
            <person name="Kook J.-K."/>
            <person name="Park S.-N."/>
            <person name="Lim Y.K."/>
        </authorList>
    </citation>
    <scope>NUCLEOTIDE SEQUENCE [LARGE SCALE GENOMIC DNA]</scope>
    <source>
        <strain evidence="7 8">KCOM 3155</strain>
    </source>
</reference>
<evidence type="ECO:0000256" key="6">
    <source>
        <dbReference type="RuleBase" id="RU004466"/>
    </source>
</evidence>
<dbReference type="OrthoDB" id="9805316at2"/>
<dbReference type="Gene3D" id="1.10.600.10">
    <property type="entry name" value="Farnesyl Diphosphate Synthase"/>
    <property type="match status" value="1"/>
</dbReference>
<dbReference type="Pfam" id="PF00348">
    <property type="entry name" value="polyprenyl_synt"/>
    <property type="match status" value="1"/>
</dbReference>
<dbReference type="PANTHER" id="PTHR12001">
    <property type="entry name" value="GERANYLGERANYL PYROPHOSPHATE SYNTHASE"/>
    <property type="match status" value="1"/>
</dbReference>
<evidence type="ECO:0000256" key="4">
    <source>
        <dbReference type="ARBA" id="ARBA00022723"/>
    </source>
</evidence>
<dbReference type="SUPFAM" id="SSF48576">
    <property type="entry name" value="Terpenoid synthases"/>
    <property type="match status" value="1"/>
</dbReference>
<evidence type="ECO:0000313" key="8">
    <source>
        <dbReference type="Proteomes" id="UP000278983"/>
    </source>
</evidence>
<comment type="similarity">
    <text evidence="2 6">Belongs to the FPP/GGPP synthase family.</text>
</comment>
<proteinExistence type="inferred from homology"/>
<comment type="caution">
    <text evidence="7">The sequence shown here is derived from an EMBL/GenBank/DDBJ whole genome shotgun (WGS) entry which is preliminary data.</text>
</comment>
<dbReference type="InterPro" id="IPR033749">
    <property type="entry name" value="Polyprenyl_synt_CS"/>
</dbReference>
<evidence type="ECO:0000256" key="5">
    <source>
        <dbReference type="ARBA" id="ARBA00022842"/>
    </source>
</evidence>
<dbReference type="GO" id="GO:0008299">
    <property type="term" value="P:isoprenoid biosynthetic process"/>
    <property type="evidence" value="ECO:0007669"/>
    <property type="project" value="InterPro"/>
</dbReference>
<accession>A0A3S0P8M6</accession>
<dbReference type="GO" id="GO:0004659">
    <property type="term" value="F:prenyltransferase activity"/>
    <property type="evidence" value="ECO:0007669"/>
    <property type="project" value="InterPro"/>
</dbReference>
<keyword evidence="4" id="KW-0479">Metal-binding</keyword>
<dbReference type="InterPro" id="IPR008949">
    <property type="entry name" value="Isoprenoid_synthase_dom_sf"/>
</dbReference>
<dbReference type="EMBL" id="RYYU01000001">
    <property type="protein sequence ID" value="RUL59620.1"/>
    <property type="molecule type" value="Genomic_DNA"/>
</dbReference>
<dbReference type="PROSITE" id="PS00444">
    <property type="entry name" value="POLYPRENYL_SYNTHASE_2"/>
    <property type="match status" value="1"/>
</dbReference>
<keyword evidence="8" id="KW-1185">Reference proteome</keyword>
<organism evidence="7 8">
    <name type="scientific">Prevotella koreensis</name>
    <dbReference type="NCBI Taxonomy" id="2490854"/>
    <lineage>
        <taxon>Bacteria</taxon>
        <taxon>Pseudomonadati</taxon>
        <taxon>Bacteroidota</taxon>
        <taxon>Bacteroidia</taxon>
        <taxon>Bacteroidales</taxon>
        <taxon>Prevotellaceae</taxon>
        <taxon>Prevotella</taxon>
    </lineage>
</organism>
<dbReference type="Proteomes" id="UP000278983">
    <property type="component" value="Unassembled WGS sequence"/>
</dbReference>
<comment type="cofactor">
    <cofactor evidence="1">
        <name>Mg(2+)</name>
        <dbReference type="ChEBI" id="CHEBI:18420"/>
    </cofactor>
</comment>
<name>A0A3S0P8M6_9BACT</name>
<gene>
    <name evidence="7" type="ORF">EHV08_07500</name>
</gene>
<evidence type="ECO:0000256" key="3">
    <source>
        <dbReference type="ARBA" id="ARBA00022679"/>
    </source>
</evidence>
<evidence type="ECO:0000313" key="7">
    <source>
        <dbReference type="EMBL" id="RUL59620.1"/>
    </source>
</evidence>
<keyword evidence="3 6" id="KW-0808">Transferase</keyword>
<dbReference type="PROSITE" id="PS00723">
    <property type="entry name" value="POLYPRENYL_SYNTHASE_1"/>
    <property type="match status" value="1"/>
</dbReference>
<dbReference type="RefSeq" id="WP_126678727.1">
    <property type="nucleotide sequence ID" value="NZ_RYYU01000001.1"/>
</dbReference>